<gene>
    <name evidence="1" type="ORF">MNBD_PLANCTO02-1583</name>
</gene>
<dbReference type="InterPro" id="IPR005534">
    <property type="entry name" value="Curli_assmbl/transp-comp_CsgG"/>
</dbReference>
<protein>
    <submittedName>
        <fullName evidence="1">Uncharacterized protein</fullName>
    </submittedName>
</protein>
<dbReference type="EMBL" id="UOGL01000354">
    <property type="protein sequence ID" value="VAX39661.1"/>
    <property type="molecule type" value="Genomic_DNA"/>
</dbReference>
<accession>A0A3B1DL67</accession>
<sequence length="324" mass="35854">MFQRDRIILFLTFVYIFSLTSDLFAGDAKQAVVVLPPVFPSGASAEIQKESDAVCDLLSEELSKGGTIQVVNRTELKRLLDERKIATGKQKKIISYSAMIRLEVTTSQEKPIAVLRVIDLSSGSVLDSVTIKGKVLLADIGKMKQLCLAAIKKAGVIESGKVRIRALGVKDTEKEVRMKPFAHKLNIAFNLALGQSKKVMLMQHLEASSSMEESLLLLMGLSQLPGNRQFVPQADATIELRVKEGDGIGKTFQETPIIISVRLVDAKQQNNKWIETTGKVKEFDALIKQAWDKLSKSLDIIEPGSATVVLKEMQLRRKQAEAEY</sequence>
<dbReference type="Pfam" id="PF03783">
    <property type="entry name" value="CsgG"/>
    <property type="match status" value="1"/>
</dbReference>
<proteinExistence type="predicted"/>
<dbReference type="Gene3D" id="3.40.50.10610">
    <property type="entry name" value="ABC-type transport auxiliary lipoprotein component"/>
    <property type="match status" value="1"/>
</dbReference>
<evidence type="ECO:0000313" key="1">
    <source>
        <dbReference type="EMBL" id="VAX39661.1"/>
    </source>
</evidence>
<dbReference type="GO" id="GO:0030288">
    <property type="term" value="C:outer membrane-bounded periplasmic space"/>
    <property type="evidence" value="ECO:0007669"/>
    <property type="project" value="InterPro"/>
</dbReference>
<organism evidence="1">
    <name type="scientific">hydrothermal vent metagenome</name>
    <dbReference type="NCBI Taxonomy" id="652676"/>
    <lineage>
        <taxon>unclassified sequences</taxon>
        <taxon>metagenomes</taxon>
        <taxon>ecological metagenomes</taxon>
    </lineage>
</organism>
<dbReference type="AlphaFoldDB" id="A0A3B1DL67"/>
<reference evidence="1" key="1">
    <citation type="submission" date="2018-06" db="EMBL/GenBank/DDBJ databases">
        <authorList>
            <person name="Zhirakovskaya E."/>
        </authorList>
    </citation>
    <scope>NUCLEOTIDE SEQUENCE</scope>
</reference>
<feature type="non-terminal residue" evidence="1">
    <location>
        <position position="324"/>
    </location>
</feature>
<name>A0A3B1DL67_9ZZZZ</name>